<organism evidence="2 3">
    <name type="scientific">Sphingomonas arvum</name>
    <dbReference type="NCBI Taxonomy" id="2992113"/>
    <lineage>
        <taxon>Bacteria</taxon>
        <taxon>Pseudomonadati</taxon>
        <taxon>Pseudomonadota</taxon>
        <taxon>Alphaproteobacteria</taxon>
        <taxon>Sphingomonadales</taxon>
        <taxon>Sphingomonadaceae</taxon>
        <taxon>Sphingomonas</taxon>
    </lineage>
</organism>
<dbReference type="EMBL" id="JAPDOB010000002">
    <property type="protein sequence ID" value="MCW3798581.1"/>
    <property type="molecule type" value="Genomic_DNA"/>
</dbReference>
<feature type="chain" id="PRO_5045485226" evidence="1">
    <location>
        <begin position="23"/>
        <end position="230"/>
    </location>
</feature>
<dbReference type="RefSeq" id="WP_264883491.1">
    <property type="nucleotide sequence ID" value="NZ_JAPDOB010000002.1"/>
</dbReference>
<reference evidence="2 3" key="1">
    <citation type="submission" date="2022-10" db="EMBL/GenBank/DDBJ databases">
        <title>Sphingomonas sp.</title>
        <authorList>
            <person name="Jin C."/>
        </authorList>
    </citation>
    <scope>NUCLEOTIDE SEQUENCE [LARGE SCALE GENOMIC DNA]</scope>
    <source>
        <strain evidence="2 3">BN140010</strain>
    </source>
</reference>
<dbReference type="Proteomes" id="UP001526246">
    <property type="component" value="Unassembled WGS sequence"/>
</dbReference>
<evidence type="ECO:0000256" key="1">
    <source>
        <dbReference type="SAM" id="SignalP"/>
    </source>
</evidence>
<gene>
    <name evidence="2" type="ORF">OMW55_12265</name>
</gene>
<feature type="signal peptide" evidence="1">
    <location>
        <begin position="1"/>
        <end position="22"/>
    </location>
</feature>
<keyword evidence="1" id="KW-0732">Signal</keyword>
<sequence>MANLPRLLAGAMLLAAAGAASAGVIVVRSSGPSATQYPIGKSLADNARISLKGGDMVVVLDGKGSRTLKGPGTYPAAGGSGGGSATSFSALLASANGRRGRVGAVRPAPQPRQVWQVSADRSETFCFVAPGTGLRLRREDIQATRTVTIKDLASGKSAEVEFDAAQQLADWPTNLPVTDGNRYRMGSVETVMKAVDGGRGFADLGSAFVRAGCTAQLDALSTTAAYASAE</sequence>
<keyword evidence="3" id="KW-1185">Reference proteome</keyword>
<comment type="caution">
    <text evidence="2">The sequence shown here is derived from an EMBL/GenBank/DDBJ whole genome shotgun (WGS) entry which is preliminary data.</text>
</comment>
<proteinExistence type="predicted"/>
<accession>A0ABT3JII3</accession>
<protein>
    <submittedName>
        <fullName evidence="2">Uncharacterized protein</fullName>
    </submittedName>
</protein>
<name>A0ABT3JII3_9SPHN</name>
<evidence type="ECO:0000313" key="3">
    <source>
        <dbReference type="Proteomes" id="UP001526246"/>
    </source>
</evidence>
<evidence type="ECO:0000313" key="2">
    <source>
        <dbReference type="EMBL" id="MCW3798581.1"/>
    </source>
</evidence>